<dbReference type="AlphaFoldDB" id="A0AA35T7W2"/>
<organism evidence="3 4">
    <name type="scientific">Geodia barretti</name>
    <name type="common">Barrett's horny sponge</name>
    <dbReference type="NCBI Taxonomy" id="519541"/>
    <lineage>
        <taxon>Eukaryota</taxon>
        <taxon>Metazoa</taxon>
        <taxon>Porifera</taxon>
        <taxon>Demospongiae</taxon>
        <taxon>Heteroscleromorpha</taxon>
        <taxon>Tetractinellida</taxon>
        <taxon>Astrophorina</taxon>
        <taxon>Geodiidae</taxon>
        <taxon>Geodia</taxon>
    </lineage>
</organism>
<dbReference type="InterPro" id="IPR025200">
    <property type="entry name" value="PPK_C_dom2"/>
</dbReference>
<reference evidence="3" key="1">
    <citation type="submission" date="2023-03" db="EMBL/GenBank/DDBJ databases">
        <authorList>
            <person name="Steffen K."/>
            <person name="Cardenas P."/>
        </authorList>
    </citation>
    <scope>NUCLEOTIDE SEQUENCE</scope>
</reference>
<dbReference type="Pfam" id="PF13090">
    <property type="entry name" value="PP_kinase_C"/>
    <property type="match status" value="1"/>
</dbReference>
<dbReference type="PANTHER" id="PTHR30218:SF0">
    <property type="entry name" value="POLYPHOSPHATE KINASE"/>
    <property type="match status" value="1"/>
</dbReference>
<dbReference type="InterPro" id="IPR003414">
    <property type="entry name" value="PP_kinase"/>
</dbReference>
<keyword evidence="4" id="KW-1185">Reference proteome</keyword>
<feature type="domain" description="Polyphosphate kinase C-terminal" evidence="2">
    <location>
        <begin position="1"/>
        <end position="59"/>
    </location>
</feature>
<keyword evidence="3" id="KW-0808">Transferase</keyword>
<dbReference type="Gene3D" id="3.30.870.10">
    <property type="entry name" value="Endonuclease Chain A"/>
    <property type="match status" value="2"/>
</dbReference>
<dbReference type="PANTHER" id="PTHR30218">
    <property type="entry name" value="POLYPHOSPHATE KINASE"/>
    <property type="match status" value="1"/>
</dbReference>
<feature type="domain" description="Polyphosphate kinase C-terminal" evidence="1">
    <location>
        <begin position="66"/>
        <end position="110"/>
    </location>
</feature>
<dbReference type="Proteomes" id="UP001174909">
    <property type="component" value="Unassembled WGS sequence"/>
</dbReference>
<evidence type="ECO:0000259" key="2">
    <source>
        <dbReference type="Pfam" id="PF17941"/>
    </source>
</evidence>
<dbReference type="GO" id="GO:0006799">
    <property type="term" value="P:polyphosphate biosynthetic process"/>
    <property type="evidence" value="ECO:0007669"/>
    <property type="project" value="InterPro"/>
</dbReference>
<dbReference type="InterPro" id="IPR041108">
    <property type="entry name" value="PP_kinase_C_1"/>
</dbReference>
<dbReference type="EMBL" id="CASHTH010003289">
    <property type="protein sequence ID" value="CAI8042874.1"/>
    <property type="molecule type" value="Genomic_DNA"/>
</dbReference>
<evidence type="ECO:0000313" key="4">
    <source>
        <dbReference type="Proteomes" id="UP001174909"/>
    </source>
</evidence>
<dbReference type="GO" id="GO:0009358">
    <property type="term" value="C:polyphosphate kinase complex"/>
    <property type="evidence" value="ECO:0007669"/>
    <property type="project" value="InterPro"/>
</dbReference>
<dbReference type="GO" id="GO:0008976">
    <property type="term" value="F:polyphosphate kinase activity"/>
    <property type="evidence" value="ECO:0007669"/>
    <property type="project" value="InterPro"/>
</dbReference>
<evidence type="ECO:0000259" key="1">
    <source>
        <dbReference type="Pfam" id="PF13090"/>
    </source>
</evidence>
<protein>
    <submittedName>
        <fullName evidence="3">Polyphosphate kinase</fullName>
    </submittedName>
</protein>
<accession>A0AA35T7W2</accession>
<dbReference type="Pfam" id="PF17941">
    <property type="entry name" value="PP_kinase_C_1"/>
    <property type="match status" value="1"/>
</dbReference>
<dbReference type="SUPFAM" id="SSF56024">
    <property type="entry name" value="Phospholipase D/nuclease"/>
    <property type="match status" value="2"/>
</dbReference>
<evidence type="ECO:0000313" key="3">
    <source>
        <dbReference type="EMBL" id="CAI8042874.1"/>
    </source>
</evidence>
<sequence length="121" mass="13315">MCLVVRKEIEGIVRYVHTGTGNYNRVTAQVYTDIGLFTANPAIVTEVSDVFNYLTGYSNKKDYEELLVAPLNLRAQFTRSSSARPTHARAGRPARIIVKNNSVADPEMIRVCTGRPAPACG</sequence>
<comment type="caution">
    <text evidence="3">The sequence shown here is derived from an EMBL/GenBank/DDBJ whole genome shotgun (WGS) entry which is preliminary data.</text>
</comment>
<keyword evidence="3" id="KW-0418">Kinase</keyword>
<proteinExistence type="predicted"/>
<name>A0AA35T7W2_GEOBA</name>
<gene>
    <name evidence="3" type="ORF">GBAR_LOCUS23777</name>
</gene>